<reference evidence="4 5" key="1">
    <citation type="submission" date="2016-01" db="EMBL/GenBank/DDBJ databases">
        <title>The new phylogeny of the genus Mycobacterium.</title>
        <authorList>
            <person name="Tarcisio F."/>
            <person name="Conor M."/>
            <person name="Antonella G."/>
            <person name="Elisabetta G."/>
            <person name="Giulia F.S."/>
            <person name="Sara T."/>
            <person name="Anna F."/>
            <person name="Clotilde B."/>
            <person name="Roberto B."/>
            <person name="Veronica D.S."/>
            <person name="Fabio R."/>
            <person name="Monica P."/>
            <person name="Olivier J."/>
            <person name="Enrico T."/>
            <person name="Nicola S."/>
        </authorList>
    </citation>
    <scope>NUCLEOTIDE SEQUENCE [LARGE SCALE GENOMIC DNA]</scope>
    <source>
        <strain evidence="4 5">DSM 44803</strain>
    </source>
</reference>
<gene>
    <name evidence="4" type="ORF">AWC17_19950</name>
</gene>
<dbReference type="EMBL" id="LQPH01000183">
    <property type="protein sequence ID" value="ORW14314.1"/>
    <property type="molecule type" value="Genomic_DNA"/>
</dbReference>
<proteinExistence type="predicted"/>
<dbReference type="InterPro" id="IPR036637">
    <property type="entry name" value="Phosphohistidine_dom_sf"/>
</dbReference>
<feature type="domain" description="NAD-dependent epimerase/dehydratase" evidence="3">
    <location>
        <begin position="3"/>
        <end position="203"/>
    </location>
</feature>
<dbReference type="NCBIfam" id="NF004520">
    <property type="entry name" value="PRK05865.1"/>
    <property type="match status" value="1"/>
</dbReference>
<organism evidence="4 5">
    <name type="scientific">Mycobacterium nebraskense</name>
    <dbReference type="NCBI Taxonomy" id="244292"/>
    <lineage>
        <taxon>Bacteria</taxon>
        <taxon>Bacillati</taxon>
        <taxon>Actinomycetota</taxon>
        <taxon>Actinomycetes</taxon>
        <taxon>Mycobacteriales</taxon>
        <taxon>Mycobacteriaceae</taxon>
        <taxon>Mycobacterium</taxon>
    </lineage>
</organism>
<feature type="region of interest" description="Disordered" evidence="1">
    <location>
        <begin position="863"/>
        <end position="884"/>
    </location>
</feature>
<feature type="domain" description="PEP-utilising enzyme mobile" evidence="2">
    <location>
        <begin position="784"/>
        <end position="854"/>
    </location>
</feature>
<evidence type="ECO:0000313" key="5">
    <source>
        <dbReference type="Proteomes" id="UP000193781"/>
    </source>
</evidence>
<keyword evidence="5" id="KW-1185">Reference proteome</keyword>
<name>A0A0F5NG12_9MYCO</name>
<dbReference type="AlphaFoldDB" id="A0A0F5NG12"/>
<dbReference type="SUPFAM" id="SSF52009">
    <property type="entry name" value="Phosphohistidine domain"/>
    <property type="match status" value="1"/>
</dbReference>
<dbReference type="InterPro" id="IPR036291">
    <property type="entry name" value="NAD(P)-bd_dom_sf"/>
</dbReference>
<dbReference type="PANTHER" id="PTHR43615:SF1">
    <property type="entry name" value="PPDK_N DOMAIN-CONTAINING PROTEIN"/>
    <property type="match status" value="1"/>
</dbReference>
<dbReference type="Gene3D" id="3.50.30.10">
    <property type="entry name" value="Phosphohistidine domain"/>
    <property type="match status" value="1"/>
</dbReference>
<accession>A0A0F5NG12</accession>
<evidence type="ECO:0000259" key="2">
    <source>
        <dbReference type="Pfam" id="PF00391"/>
    </source>
</evidence>
<dbReference type="Pfam" id="PF00391">
    <property type="entry name" value="PEP-utilizers"/>
    <property type="match status" value="1"/>
</dbReference>
<dbReference type="STRING" id="244292.ABW17_13990"/>
<comment type="caution">
    <text evidence="4">The sequence shown here is derived from an EMBL/GenBank/DDBJ whole genome shotgun (WGS) entry which is preliminary data.</text>
</comment>
<dbReference type="OrthoDB" id="9765468at2"/>
<dbReference type="InterPro" id="IPR001509">
    <property type="entry name" value="Epimerase_deHydtase"/>
</dbReference>
<dbReference type="Pfam" id="PF01370">
    <property type="entry name" value="Epimerase"/>
    <property type="match status" value="1"/>
</dbReference>
<dbReference type="InterPro" id="IPR051549">
    <property type="entry name" value="PEP_Utilizing_Enz"/>
</dbReference>
<dbReference type="InterPro" id="IPR008279">
    <property type="entry name" value="PEP-util_enz_mobile_dom"/>
</dbReference>
<dbReference type="RefSeq" id="WP_046182582.1">
    <property type="nucleotide sequence ID" value="NZ_JACKSS010000044.1"/>
</dbReference>
<dbReference type="GO" id="GO:0016772">
    <property type="term" value="F:transferase activity, transferring phosphorus-containing groups"/>
    <property type="evidence" value="ECO:0007669"/>
    <property type="project" value="InterPro"/>
</dbReference>
<evidence type="ECO:0000256" key="1">
    <source>
        <dbReference type="SAM" id="MobiDB-lite"/>
    </source>
</evidence>
<evidence type="ECO:0000313" key="4">
    <source>
        <dbReference type="EMBL" id="ORW14314.1"/>
    </source>
</evidence>
<dbReference type="SUPFAM" id="SSF51735">
    <property type="entry name" value="NAD(P)-binding Rossmann-fold domains"/>
    <property type="match status" value="1"/>
</dbReference>
<evidence type="ECO:0008006" key="6">
    <source>
        <dbReference type="Google" id="ProtNLM"/>
    </source>
</evidence>
<dbReference type="PANTHER" id="PTHR43615">
    <property type="entry name" value="PHOSPHOENOLPYRUVATE SYNTHASE-RELATED"/>
    <property type="match status" value="1"/>
</dbReference>
<evidence type="ECO:0000259" key="3">
    <source>
        <dbReference type="Pfam" id="PF01370"/>
    </source>
</evidence>
<feature type="region of interest" description="Disordered" evidence="1">
    <location>
        <begin position="307"/>
        <end position="326"/>
    </location>
</feature>
<dbReference type="Proteomes" id="UP000193781">
    <property type="component" value="Unassembled WGS sequence"/>
</dbReference>
<sequence>MRVAVTGASGVLGRGLAARLLSQGHDVAGIARHRPESWPSAADFVVADIRNTDAVNRALAGADVVAHCAWAKGFADSDAVSHQVNIEGTRNVLAAMAETGARRIVFASSSHVYGGGDAPKTEHDARTPVSADGQHKARVEQMLEESDLEWVAIRSALILGRSVDNWVRRLLALPVFLDGPADRLMQVVHVDDVLRLFNRAIVDTEIGSGPVNLAAPGELTFRRVAAALGRPVVRLGFGLAELQLVHSAAFMDTARMREQWGFRPAWNSGECVEDFALAVRGRVTVGKRVVSLPWRMASIGDLPSVDAPSEDGVKPNWAGPDGDNGEFDTPIDPRFPTFLATNLSEALPGPFSPASASVTVRGLRAGGVAIAERLRPGGIIQREIAMRTVAVFAHRLYGAITSAHFMAETVPFAKPATIVSNSGFFGPSMASLPIFGEERPRSETGRIRKQLRTVRNIGVFGVNLIGLSAGSSRDTHEFVADVDRLERLADDAARLDDRRLLSLISLARDDVVHGWVLASASFMLCAAFNVLLRGLCGRDTAAPAGPELVSARSVEAMQRLVVAAQRDPKVTALLAEPGERLGKLAVEAPEFHAAVLAELALIGHRGPAELEMLSISYADDPELLVRMVTRAMSVPPARQPQRPRIPLHAKPVAQLAARQLRDREVRRDKVVRANWVLRNLMREYGRRLLEAGIFHTADDVFYLLVDELDALPADVGGLVARRRAEQRRLVAVVPPMVFSGSWQPTTTTSAVLSSGETLRGVGVSGGKVRGRVRIVRPETIDDLRPGEVLVAEVTDVGYTAAFCYAAAVVTELGGPMSHAAVVAREFGFPCVVDVQGATQSLPPGALVEVDGASGEIHVLELASADRPPLSGEAPYPLKSSEPKR</sequence>
<protein>
    <recommendedName>
        <fullName evidence="6">NAD-dependent epimerase/dehydratase domain-containing protein</fullName>
    </recommendedName>
</protein>
<dbReference type="Gene3D" id="3.40.50.720">
    <property type="entry name" value="NAD(P)-binding Rossmann-like Domain"/>
    <property type="match status" value="1"/>
</dbReference>